<dbReference type="PANTHER" id="PTHR42982">
    <property type="entry name" value="SEC-INDEPENDENT PROTEIN TRANSLOCASE PROTEIN TATA"/>
    <property type="match status" value="1"/>
</dbReference>
<accession>A0A2U1T8T8</accession>
<feature type="compositionally biased region" description="Low complexity" evidence="10">
    <location>
        <begin position="53"/>
        <end position="63"/>
    </location>
</feature>
<dbReference type="PANTHER" id="PTHR42982:SF8">
    <property type="entry name" value="SEC-INDEPENDENT PROTEIN TRANSLOCASE PROTEIN TATA"/>
    <property type="match status" value="1"/>
</dbReference>
<comment type="caution">
    <text evidence="11">The sequence shown here is derived from an EMBL/GenBank/DDBJ whole genome shotgun (WGS) entry which is preliminary data.</text>
</comment>
<feature type="compositionally biased region" description="Basic and acidic residues" evidence="10">
    <location>
        <begin position="38"/>
        <end position="52"/>
    </location>
</feature>
<comment type="similarity">
    <text evidence="9">Belongs to the TatA/E family.</text>
</comment>
<dbReference type="RefSeq" id="WP_108431521.1">
    <property type="nucleotide sequence ID" value="NZ_CP026947.1"/>
</dbReference>
<dbReference type="NCBIfam" id="NF001854">
    <property type="entry name" value="PRK00575.1"/>
    <property type="match status" value="1"/>
</dbReference>
<dbReference type="AlphaFoldDB" id="A0A2U1T8T8"/>
<evidence type="ECO:0000313" key="12">
    <source>
        <dbReference type="Proteomes" id="UP000244989"/>
    </source>
</evidence>
<keyword evidence="7 9" id="KW-0811">Translocation</keyword>
<evidence type="ECO:0000256" key="3">
    <source>
        <dbReference type="ARBA" id="ARBA00022475"/>
    </source>
</evidence>
<proteinExistence type="inferred from homology"/>
<dbReference type="HAMAP" id="MF_00236">
    <property type="entry name" value="TatA_E"/>
    <property type="match status" value="1"/>
</dbReference>
<evidence type="ECO:0000256" key="1">
    <source>
        <dbReference type="ARBA" id="ARBA00004162"/>
    </source>
</evidence>
<evidence type="ECO:0000256" key="10">
    <source>
        <dbReference type="SAM" id="MobiDB-lite"/>
    </source>
</evidence>
<comment type="subcellular location">
    <subcellularLocation>
        <location evidence="1 9">Cell membrane</location>
        <topology evidence="1 9">Single-pass membrane protein</topology>
    </subcellularLocation>
</comment>
<evidence type="ECO:0000256" key="2">
    <source>
        <dbReference type="ARBA" id="ARBA00022448"/>
    </source>
</evidence>
<dbReference type="KEGG" id="cyz:C3B44_05685"/>
<evidence type="ECO:0000256" key="4">
    <source>
        <dbReference type="ARBA" id="ARBA00022692"/>
    </source>
</evidence>
<comment type="function">
    <text evidence="9">Part of the twin-arginine translocation (Tat) system that transports large folded proteins containing a characteristic twin-arginine motif in their signal peptide across membranes. TatA could form the protein-conducting channel of the Tat system.</text>
</comment>
<keyword evidence="12" id="KW-1185">Reference proteome</keyword>
<keyword evidence="5 9" id="KW-0653">Protein transport</keyword>
<dbReference type="OrthoDB" id="5245163at2"/>
<evidence type="ECO:0000256" key="9">
    <source>
        <dbReference type="HAMAP-Rule" id="MF_00236"/>
    </source>
</evidence>
<evidence type="ECO:0000313" key="11">
    <source>
        <dbReference type="EMBL" id="PWC02298.1"/>
    </source>
</evidence>
<dbReference type="Gene3D" id="1.20.5.3310">
    <property type="match status" value="1"/>
</dbReference>
<dbReference type="Pfam" id="PF02416">
    <property type="entry name" value="TatA_B_E"/>
    <property type="match status" value="1"/>
</dbReference>
<keyword evidence="3 9" id="KW-1003">Cell membrane</keyword>
<dbReference type="NCBIfam" id="TIGR01411">
    <property type="entry name" value="tatAE"/>
    <property type="match status" value="1"/>
</dbReference>
<comment type="subunit">
    <text evidence="9">The Tat system comprises two distinct complexes: a TatABC complex, containing multiple copies of TatA, TatB and TatC subunits, and a separate TatA complex, containing only TatA subunits. Substrates initially bind to the TatABC complex, which probably triggers association of the separate TatA complex to form the active translocon.</text>
</comment>
<evidence type="ECO:0000256" key="7">
    <source>
        <dbReference type="ARBA" id="ARBA00023010"/>
    </source>
</evidence>
<dbReference type="EMBL" id="QEEZ01000004">
    <property type="protein sequence ID" value="PWC02298.1"/>
    <property type="molecule type" value="Genomic_DNA"/>
</dbReference>
<sequence length="103" mass="11840">MSIGFAEIAIIVLVIVLLFGAKKLPELARSVGRSGRIFKSEMREMKNEDGKGADQNQAAQQEQDFWDREENQPRPIEQQPQQSNQQVPWQQQPNQQQNPPQNQ</sequence>
<dbReference type="InterPro" id="IPR003369">
    <property type="entry name" value="TatA/B/E"/>
</dbReference>
<name>A0A2U1T8T8_9CORY</name>
<keyword evidence="2 9" id="KW-0813">Transport</keyword>
<evidence type="ECO:0000256" key="6">
    <source>
        <dbReference type="ARBA" id="ARBA00022989"/>
    </source>
</evidence>
<dbReference type="GO" id="GO:0008320">
    <property type="term" value="F:protein transmembrane transporter activity"/>
    <property type="evidence" value="ECO:0007669"/>
    <property type="project" value="UniProtKB-UniRule"/>
</dbReference>
<organism evidence="11 12">
    <name type="scientific">Corynebacterium yudongzhengii</name>
    <dbReference type="NCBI Taxonomy" id="2080740"/>
    <lineage>
        <taxon>Bacteria</taxon>
        <taxon>Bacillati</taxon>
        <taxon>Actinomycetota</taxon>
        <taxon>Actinomycetes</taxon>
        <taxon>Mycobacteriales</taxon>
        <taxon>Corynebacteriaceae</taxon>
        <taxon>Corynebacterium</taxon>
    </lineage>
</organism>
<evidence type="ECO:0000256" key="5">
    <source>
        <dbReference type="ARBA" id="ARBA00022927"/>
    </source>
</evidence>
<protein>
    <recommendedName>
        <fullName evidence="9">Sec-independent protein translocase protein TatA</fullName>
    </recommendedName>
</protein>
<feature type="compositionally biased region" description="Low complexity" evidence="10">
    <location>
        <begin position="78"/>
        <end position="103"/>
    </location>
</feature>
<reference evidence="12" key="1">
    <citation type="submission" date="2018-04" db="EMBL/GenBank/DDBJ databases">
        <authorList>
            <person name="Liu S."/>
            <person name="Wang Z."/>
            <person name="Li J."/>
        </authorList>
    </citation>
    <scope>NUCLEOTIDE SEQUENCE [LARGE SCALE GENOMIC DNA]</scope>
    <source>
        <strain evidence="12">2189</strain>
    </source>
</reference>
<dbReference type="GO" id="GO:0043953">
    <property type="term" value="P:protein transport by the Tat complex"/>
    <property type="evidence" value="ECO:0007669"/>
    <property type="project" value="UniProtKB-UniRule"/>
</dbReference>
<dbReference type="Proteomes" id="UP000244989">
    <property type="component" value="Unassembled WGS sequence"/>
</dbReference>
<evidence type="ECO:0000256" key="8">
    <source>
        <dbReference type="ARBA" id="ARBA00023136"/>
    </source>
</evidence>
<keyword evidence="8 9" id="KW-0472">Membrane</keyword>
<dbReference type="InterPro" id="IPR006312">
    <property type="entry name" value="TatA/E"/>
</dbReference>
<keyword evidence="6 9" id="KW-1133">Transmembrane helix</keyword>
<gene>
    <name evidence="9" type="primary">tatA</name>
    <name evidence="11" type="ORF">DF222_02905</name>
</gene>
<dbReference type="GO" id="GO:0033281">
    <property type="term" value="C:TAT protein transport complex"/>
    <property type="evidence" value="ECO:0007669"/>
    <property type="project" value="UniProtKB-UniRule"/>
</dbReference>
<keyword evidence="4 9" id="KW-0812">Transmembrane</keyword>
<feature type="region of interest" description="Disordered" evidence="10">
    <location>
        <begin position="30"/>
        <end position="103"/>
    </location>
</feature>